<reference evidence="3 4" key="2">
    <citation type="submission" date="2020-03" db="EMBL/GenBank/DDBJ databases">
        <title>Investigating the evolutionary divergence of the Butyrivibrio group.</title>
        <authorList>
            <person name="Skvortsov T."/>
            <person name="Santos F.G."/>
            <person name="Ting K.S."/>
            <person name="Creevey C.J."/>
        </authorList>
    </citation>
    <scope>NUCLEOTIDE SEQUENCE [LARGE SCALE GENOMIC DNA]</scope>
    <source>
        <strain evidence="3 4">MZ8</strain>
    </source>
</reference>
<accession>A0A6M0LPN3</accession>
<feature type="transmembrane region" description="Helical" evidence="1">
    <location>
        <begin position="6"/>
        <end position="25"/>
    </location>
</feature>
<evidence type="ECO:0000256" key="1">
    <source>
        <dbReference type="SAM" id="Phobius"/>
    </source>
</evidence>
<dbReference type="Pfam" id="PF01841">
    <property type="entry name" value="Transglut_core"/>
    <property type="match status" value="1"/>
</dbReference>
<sequence>MLLKRFILVLLRTLSTFMIIAGLLIGGKALLDKKINNDKTVEYNLPEPITVPSVSYDRYAYQHISEEAQKTYDQIYNCIINYNKSVVLTTTNEDVLATAYEAMMADYGSLFWINGYQYNSYTTGEKVENLEFLPRYTMTEQQKEAYQNSVDEAVSQWLSGISTDASDFDKALYVFETLIEKVDYKENSKENQNILSVFLYNETVCQGYADAAWYLLDELGIRSTIISGTANNENHAWNLVFLDDAYYFMDVTWGNSKYLDLNQDTTKRVNYAYMAMTTEEISQNHVINSSFEIPECLSNADNYYVHQGLYYDWFGTDSIGTRLAESYRAGDKEFSLKFSSSDLYNRVIAYFFDDKHVSDYVPEIDSIYYLLDEDANVLTIQWK</sequence>
<dbReference type="PANTHER" id="PTHR46333">
    <property type="entry name" value="CYTOKINESIS PROTEIN 3"/>
    <property type="match status" value="1"/>
</dbReference>
<proteinExistence type="predicted"/>
<organism evidence="3 4">
    <name type="scientific">Pseudobutyrivibrio xylanivorans</name>
    <dbReference type="NCBI Taxonomy" id="185007"/>
    <lineage>
        <taxon>Bacteria</taxon>
        <taxon>Bacillati</taxon>
        <taxon>Bacillota</taxon>
        <taxon>Clostridia</taxon>
        <taxon>Lachnospirales</taxon>
        <taxon>Lachnospiraceae</taxon>
        <taxon>Pseudobutyrivibrio</taxon>
    </lineage>
</organism>
<dbReference type="SUPFAM" id="SSF54001">
    <property type="entry name" value="Cysteine proteinases"/>
    <property type="match status" value="1"/>
</dbReference>
<dbReference type="InterPro" id="IPR038765">
    <property type="entry name" value="Papain-like_cys_pep_sf"/>
</dbReference>
<gene>
    <name evidence="3" type="ORF">F0Q01_13435</name>
</gene>
<evidence type="ECO:0000259" key="2">
    <source>
        <dbReference type="SMART" id="SM00460"/>
    </source>
</evidence>
<dbReference type="Gene3D" id="3.10.620.30">
    <property type="match status" value="1"/>
</dbReference>
<dbReference type="AlphaFoldDB" id="A0A6M0LPN3"/>
<feature type="domain" description="Transglutaminase-like" evidence="2">
    <location>
        <begin position="197"/>
        <end position="253"/>
    </location>
</feature>
<dbReference type="PANTHER" id="PTHR46333:SF2">
    <property type="entry name" value="CYTOKINESIS PROTEIN 3"/>
    <property type="match status" value="1"/>
</dbReference>
<keyword evidence="1" id="KW-0812">Transmembrane</keyword>
<evidence type="ECO:0000313" key="4">
    <source>
        <dbReference type="Proteomes" id="UP000473091"/>
    </source>
</evidence>
<comment type="caution">
    <text evidence="3">The sequence shown here is derived from an EMBL/GenBank/DDBJ whole genome shotgun (WGS) entry which is preliminary data.</text>
</comment>
<reference evidence="3 4" key="1">
    <citation type="submission" date="2019-09" db="EMBL/GenBank/DDBJ databases">
        <authorList>
            <person name="Pidcock S.E."/>
            <person name="Huws S.A."/>
        </authorList>
    </citation>
    <scope>NUCLEOTIDE SEQUENCE [LARGE SCALE GENOMIC DNA]</scope>
    <source>
        <strain evidence="3 4">MZ8</strain>
    </source>
</reference>
<keyword evidence="1" id="KW-1133">Transmembrane helix</keyword>
<protein>
    <recommendedName>
        <fullName evidence="2">Transglutaminase-like domain-containing protein</fullName>
    </recommendedName>
</protein>
<dbReference type="Proteomes" id="UP000473091">
    <property type="component" value="Unassembled WGS sequence"/>
</dbReference>
<dbReference type="SMART" id="SM00460">
    <property type="entry name" value="TGc"/>
    <property type="match status" value="1"/>
</dbReference>
<dbReference type="GO" id="GO:0005737">
    <property type="term" value="C:cytoplasm"/>
    <property type="evidence" value="ECO:0007669"/>
    <property type="project" value="TreeGrafter"/>
</dbReference>
<keyword evidence="1" id="KW-0472">Membrane</keyword>
<dbReference type="EMBL" id="VTVE01000006">
    <property type="protein sequence ID" value="NEX02881.1"/>
    <property type="molecule type" value="Genomic_DNA"/>
</dbReference>
<dbReference type="InterPro" id="IPR052557">
    <property type="entry name" value="CAP/Cytokinesis_protein"/>
</dbReference>
<name>A0A6M0LPN3_PSEXY</name>
<evidence type="ECO:0000313" key="3">
    <source>
        <dbReference type="EMBL" id="NEX02881.1"/>
    </source>
</evidence>
<dbReference type="InterPro" id="IPR002931">
    <property type="entry name" value="Transglutaminase-like"/>
</dbReference>